<dbReference type="Proteomes" id="UP001487740">
    <property type="component" value="Unassembled WGS sequence"/>
</dbReference>
<dbReference type="GO" id="GO:0006790">
    <property type="term" value="P:sulfur compound metabolic process"/>
    <property type="evidence" value="ECO:0007669"/>
    <property type="project" value="TreeGrafter"/>
</dbReference>
<dbReference type="GO" id="GO:0006044">
    <property type="term" value="P:N-acetylglucosamine metabolic process"/>
    <property type="evidence" value="ECO:0007669"/>
    <property type="project" value="TreeGrafter"/>
</dbReference>
<dbReference type="AlphaFoldDB" id="A0AAW0TZE7"/>
<reference evidence="1 2" key="1">
    <citation type="submission" date="2023-03" db="EMBL/GenBank/DDBJ databases">
        <title>High-quality genome of Scylla paramamosain provides insights in environmental adaptation.</title>
        <authorList>
            <person name="Zhang L."/>
        </authorList>
    </citation>
    <scope>NUCLEOTIDE SEQUENCE [LARGE SCALE GENOMIC DNA]</scope>
    <source>
        <strain evidence="1">LZ_2023a</strain>
        <tissue evidence="1">Muscle</tissue>
    </source>
</reference>
<dbReference type="GO" id="GO:0001517">
    <property type="term" value="F:N-acetylglucosamine 6-O-sulfotransferase activity"/>
    <property type="evidence" value="ECO:0007669"/>
    <property type="project" value="TreeGrafter"/>
</dbReference>
<evidence type="ECO:0000313" key="1">
    <source>
        <dbReference type="EMBL" id="KAK8393070.1"/>
    </source>
</evidence>
<dbReference type="EMBL" id="JARAKH010000021">
    <property type="protein sequence ID" value="KAK8393070.1"/>
    <property type="molecule type" value="Genomic_DNA"/>
</dbReference>
<accession>A0AAW0TZE7</accession>
<keyword evidence="2" id="KW-1185">Reference proteome</keyword>
<dbReference type="PANTHER" id="PTHR10704:SF44">
    <property type="entry name" value="LD35051P-RELATED"/>
    <property type="match status" value="1"/>
</dbReference>
<dbReference type="InterPro" id="IPR051135">
    <property type="entry name" value="Gal/GlcNAc/GalNAc_ST"/>
</dbReference>
<dbReference type="Gene3D" id="3.40.50.300">
    <property type="entry name" value="P-loop containing nucleotide triphosphate hydrolases"/>
    <property type="match status" value="1"/>
</dbReference>
<proteinExistence type="predicted"/>
<protein>
    <recommendedName>
        <fullName evidence="3">Carbohydrate sulfotransferase</fullName>
    </recommendedName>
</protein>
<name>A0AAW0TZE7_SCYPA</name>
<gene>
    <name evidence="1" type="ORF">O3P69_013239</name>
</gene>
<sequence length="158" mass="19047">MTRKCRTCTQCFTVDTLTEVCRSEHLRIMKVIRFSIRWMRKLLSSSKFDLKLMHLIRDPHASLRSMYSHHLTKLQPDHWSTWSRPVLECEFRGQVMRLKYESFCLDPDGQSSRLWRFLSGNQTASLPPKWTEFLGKHMHKKTNWQDHIYGMVRDMRDE</sequence>
<evidence type="ECO:0000313" key="2">
    <source>
        <dbReference type="Proteomes" id="UP001487740"/>
    </source>
</evidence>
<dbReference type="InterPro" id="IPR027417">
    <property type="entry name" value="P-loop_NTPase"/>
</dbReference>
<evidence type="ECO:0008006" key="3">
    <source>
        <dbReference type="Google" id="ProtNLM"/>
    </source>
</evidence>
<organism evidence="1 2">
    <name type="scientific">Scylla paramamosain</name>
    <name type="common">Mud crab</name>
    <dbReference type="NCBI Taxonomy" id="85552"/>
    <lineage>
        <taxon>Eukaryota</taxon>
        <taxon>Metazoa</taxon>
        <taxon>Ecdysozoa</taxon>
        <taxon>Arthropoda</taxon>
        <taxon>Crustacea</taxon>
        <taxon>Multicrustacea</taxon>
        <taxon>Malacostraca</taxon>
        <taxon>Eumalacostraca</taxon>
        <taxon>Eucarida</taxon>
        <taxon>Decapoda</taxon>
        <taxon>Pleocyemata</taxon>
        <taxon>Brachyura</taxon>
        <taxon>Eubrachyura</taxon>
        <taxon>Portunoidea</taxon>
        <taxon>Portunidae</taxon>
        <taxon>Portuninae</taxon>
        <taxon>Scylla</taxon>
    </lineage>
</organism>
<comment type="caution">
    <text evidence="1">The sequence shown here is derived from an EMBL/GenBank/DDBJ whole genome shotgun (WGS) entry which is preliminary data.</text>
</comment>
<dbReference type="SUPFAM" id="SSF52540">
    <property type="entry name" value="P-loop containing nucleoside triphosphate hydrolases"/>
    <property type="match status" value="1"/>
</dbReference>
<dbReference type="PANTHER" id="PTHR10704">
    <property type="entry name" value="CARBOHYDRATE SULFOTRANSFERASE"/>
    <property type="match status" value="1"/>
</dbReference>